<evidence type="ECO:0000256" key="2">
    <source>
        <dbReference type="SAM" id="Phobius"/>
    </source>
</evidence>
<dbReference type="Proteomes" id="UP000516439">
    <property type="component" value="Chromosome"/>
</dbReference>
<accession>A0ABX6TIX9</accession>
<proteinExistence type="predicted"/>
<feature type="compositionally biased region" description="Basic and acidic residues" evidence="1">
    <location>
        <begin position="41"/>
        <end position="50"/>
    </location>
</feature>
<dbReference type="RefSeq" id="WP_190327908.1">
    <property type="nucleotide sequence ID" value="NZ_CP061171.1"/>
</dbReference>
<sequence length="50" mass="5841">MNYPILIGVAVLVIILIVYLIKRNQKDKKTFEEEVIQSELPPEKDDKENL</sequence>
<reference evidence="3 4" key="1">
    <citation type="submission" date="2020-09" db="EMBL/GenBank/DDBJ databases">
        <title>Pedobacter sp. SW-16 isolated from soil near Yeocheon.</title>
        <authorList>
            <person name="Im H.S."/>
            <person name="Joung Y."/>
            <person name="Lee S.-S."/>
        </authorList>
    </citation>
    <scope>NUCLEOTIDE SEQUENCE [LARGE SCALE GENOMIC DNA]</scope>
    <source>
        <strain evidence="3 4">SW-16</strain>
    </source>
</reference>
<evidence type="ECO:0000256" key="1">
    <source>
        <dbReference type="SAM" id="MobiDB-lite"/>
    </source>
</evidence>
<gene>
    <name evidence="3" type="ORF">H9N25_03045</name>
</gene>
<protein>
    <recommendedName>
        <fullName evidence="5">LPXTG-motif cell wall anchor domain-containing protein</fullName>
    </recommendedName>
</protein>
<keyword evidence="4" id="KW-1185">Reference proteome</keyword>
<evidence type="ECO:0000313" key="4">
    <source>
        <dbReference type="Proteomes" id="UP000516439"/>
    </source>
</evidence>
<keyword evidence="2" id="KW-0812">Transmembrane</keyword>
<dbReference type="EMBL" id="CP061171">
    <property type="protein sequence ID" value="QNR85474.1"/>
    <property type="molecule type" value="Genomic_DNA"/>
</dbReference>
<feature type="transmembrane region" description="Helical" evidence="2">
    <location>
        <begin position="6"/>
        <end position="21"/>
    </location>
</feature>
<evidence type="ECO:0008006" key="5">
    <source>
        <dbReference type="Google" id="ProtNLM"/>
    </source>
</evidence>
<name>A0ABX6TIX9_9SPHI</name>
<organism evidence="3 4">
    <name type="scientific">Pedobacter riviphilus</name>
    <dbReference type="NCBI Taxonomy" id="2766984"/>
    <lineage>
        <taxon>Bacteria</taxon>
        <taxon>Pseudomonadati</taxon>
        <taxon>Bacteroidota</taxon>
        <taxon>Sphingobacteriia</taxon>
        <taxon>Sphingobacteriales</taxon>
        <taxon>Sphingobacteriaceae</taxon>
        <taxon>Pedobacter</taxon>
    </lineage>
</organism>
<evidence type="ECO:0000313" key="3">
    <source>
        <dbReference type="EMBL" id="QNR85474.1"/>
    </source>
</evidence>
<keyword evidence="2" id="KW-0472">Membrane</keyword>
<keyword evidence="2" id="KW-1133">Transmembrane helix</keyword>
<feature type="region of interest" description="Disordered" evidence="1">
    <location>
        <begin position="28"/>
        <end position="50"/>
    </location>
</feature>